<feature type="transmembrane region" description="Helical" evidence="1">
    <location>
        <begin position="205"/>
        <end position="222"/>
    </location>
</feature>
<organism evidence="2 3">
    <name type="scientific">Natronobacillus azotifigens</name>
    <dbReference type="NCBI Taxonomy" id="472978"/>
    <lineage>
        <taxon>Bacteria</taxon>
        <taxon>Bacillati</taxon>
        <taxon>Bacillota</taxon>
        <taxon>Bacilli</taxon>
        <taxon>Bacillales</taxon>
        <taxon>Bacillaceae</taxon>
        <taxon>Natronobacillus</taxon>
    </lineage>
</organism>
<feature type="transmembrane region" description="Helical" evidence="1">
    <location>
        <begin position="128"/>
        <end position="152"/>
    </location>
</feature>
<keyword evidence="3" id="KW-1185">Reference proteome</keyword>
<proteinExistence type="predicted"/>
<evidence type="ECO:0000313" key="3">
    <source>
        <dbReference type="Proteomes" id="UP001084197"/>
    </source>
</evidence>
<reference evidence="2" key="1">
    <citation type="submission" date="2022-11" db="EMBL/GenBank/DDBJ databases">
        <title>WGS of Natronobacillus azotifigens 24KS-1, an anaerobic diazotrophic haloalkaliphile from soda-rich habitats.</title>
        <authorList>
            <person name="Sorokin D.Y."/>
            <person name="Merkel A.Y."/>
        </authorList>
    </citation>
    <scope>NUCLEOTIDE SEQUENCE</scope>
    <source>
        <strain evidence="2">24KS-1</strain>
    </source>
</reference>
<feature type="transmembrane region" description="Helical" evidence="1">
    <location>
        <begin position="64"/>
        <end position="85"/>
    </location>
</feature>
<keyword evidence="1" id="KW-0472">Membrane</keyword>
<feature type="transmembrane region" description="Helical" evidence="1">
    <location>
        <begin position="92"/>
        <end position="116"/>
    </location>
</feature>
<accession>A0A9J6RFV2</accession>
<evidence type="ECO:0000313" key="2">
    <source>
        <dbReference type="EMBL" id="MCZ0704302.1"/>
    </source>
</evidence>
<dbReference type="RefSeq" id="WP_268781071.1">
    <property type="nucleotide sequence ID" value="NZ_JAPRAT010000032.1"/>
</dbReference>
<sequence length="275" mass="31584">MLKKISEVDFLVLRGPFESGRQDPSNLAATFFGAILIQALFLWLEHFAGVESNFPLYRSVFVNHLWFSIILTVFMIIYMIPSVYMRSQKIQYLLSIIVSQNVFGVSSYILALLIIASTFTSDLNTLMFIIKTTLLGGVLVFVITWTRFMILLKKGYYRKGSSKDQLRQKFETKSLLPFATAVGGPIVLVMVPLLRIVQPGKIEELFFTCLFLFVFYTMLFILPEQIVILYCKCRFDSFNFEITGRLKPVRDQDGKPVSTYDLIHAIQFNNEGVKK</sequence>
<name>A0A9J6RFV2_9BACI</name>
<feature type="transmembrane region" description="Helical" evidence="1">
    <location>
        <begin position="27"/>
        <end position="44"/>
    </location>
</feature>
<feature type="transmembrane region" description="Helical" evidence="1">
    <location>
        <begin position="173"/>
        <end position="193"/>
    </location>
</feature>
<keyword evidence="1" id="KW-0812">Transmembrane</keyword>
<dbReference type="AlphaFoldDB" id="A0A9J6RFV2"/>
<dbReference type="EMBL" id="JAPRAT010000032">
    <property type="protein sequence ID" value="MCZ0704302.1"/>
    <property type="molecule type" value="Genomic_DNA"/>
</dbReference>
<comment type="caution">
    <text evidence="2">The sequence shown here is derived from an EMBL/GenBank/DDBJ whole genome shotgun (WGS) entry which is preliminary data.</text>
</comment>
<gene>
    <name evidence="2" type="ORF">OWO01_13925</name>
</gene>
<protein>
    <submittedName>
        <fullName evidence="2">Uncharacterized protein</fullName>
    </submittedName>
</protein>
<dbReference type="Proteomes" id="UP001084197">
    <property type="component" value="Unassembled WGS sequence"/>
</dbReference>
<evidence type="ECO:0000256" key="1">
    <source>
        <dbReference type="SAM" id="Phobius"/>
    </source>
</evidence>
<keyword evidence="1" id="KW-1133">Transmembrane helix</keyword>